<dbReference type="PANTHER" id="PTHR31694:SF8">
    <property type="entry name" value="STRESS RESPONSE PROTEIN RDS1P"/>
    <property type="match status" value="1"/>
</dbReference>
<proteinExistence type="predicted"/>
<dbReference type="CDD" id="cd00657">
    <property type="entry name" value="Ferritin_like"/>
    <property type="match status" value="1"/>
</dbReference>
<feature type="signal peptide" evidence="1">
    <location>
        <begin position="1"/>
        <end position="18"/>
    </location>
</feature>
<dbReference type="STRING" id="1283841.A0A084Q864"/>
<gene>
    <name evidence="2" type="ORF">S40285_09661</name>
</gene>
<dbReference type="OrthoDB" id="1001765at2759"/>
<organism evidence="2 3">
    <name type="scientific">Stachybotrys chlorohalonatus (strain IBT 40285)</name>
    <dbReference type="NCBI Taxonomy" id="1283841"/>
    <lineage>
        <taxon>Eukaryota</taxon>
        <taxon>Fungi</taxon>
        <taxon>Dikarya</taxon>
        <taxon>Ascomycota</taxon>
        <taxon>Pezizomycotina</taxon>
        <taxon>Sordariomycetes</taxon>
        <taxon>Hypocreomycetidae</taxon>
        <taxon>Hypocreales</taxon>
        <taxon>Stachybotryaceae</taxon>
        <taxon>Stachybotrys</taxon>
    </lineage>
</organism>
<dbReference type="AlphaFoldDB" id="A0A084Q864"/>
<evidence type="ECO:0000256" key="1">
    <source>
        <dbReference type="SAM" id="SignalP"/>
    </source>
</evidence>
<dbReference type="Pfam" id="PF13668">
    <property type="entry name" value="Ferritin_2"/>
    <property type="match status" value="1"/>
</dbReference>
<protein>
    <submittedName>
        <fullName evidence="2">Uncharacterized protein</fullName>
    </submittedName>
</protein>
<sequence length="317" mass="32700">MPSVKIFAIAALAAAASAMPSSLRLTERQLRYHELAKRQNGAAQQMGLTDPDILQFALTLEHLEDTFYRQGFAQFPDTDFAALGLTPIQIADLKQIGATESQHVGLLQSALAQSNVQPVQACTYSFGFTDAAGMVATAAILENVGVSAYLAAAPLIADPAILGTAGSILTIEARHQSSIRVFSNQVAVPTAFDAPLSPRAVFTLASPFIVSCPEGSNLAIEAFPSLAMAEGQVQPTAVGTSLRVTSQAANIATNCAFTTGGVLPGGTKFSAFSEAEGCLVPQGVAGITYVTLTNSAPINGAISDDIIVAGPMAVTVT</sequence>
<name>A0A084Q864_STAC4</name>
<dbReference type="EMBL" id="KL661885">
    <property type="protein sequence ID" value="KFA60149.1"/>
    <property type="molecule type" value="Genomic_DNA"/>
</dbReference>
<keyword evidence="3" id="KW-1185">Reference proteome</keyword>
<feature type="chain" id="PRO_5001778934" evidence="1">
    <location>
        <begin position="19"/>
        <end position="317"/>
    </location>
</feature>
<evidence type="ECO:0000313" key="2">
    <source>
        <dbReference type="EMBL" id="KFA60149.1"/>
    </source>
</evidence>
<dbReference type="OMA" id="EVYMMIT"/>
<dbReference type="InterPro" id="IPR009078">
    <property type="entry name" value="Ferritin-like_SF"/>
</dbReference>
<dbReference type="Proteomes" id="UP000028524">
    <property type="component" value="Unassembled WGS sequence"/>
</dbReference>
<evidence type="ECO:0000313" key="3">
    <source>
        <dbReference type="Proteomes" id="UP000028524"/>
    </source>
</evidence>
<accession>A0A084Q864</accession>
<dbReference type="InParanoid" id="A0A084Q864"/>
<reference evidence="2 3" key="1">
    <citation type="journal article" date="2014" name="BMC Genomics">
        <title>Comparative genome sequencing reveals chemotype-specific gene clusters in the toxigenic black mold Stachybotrys.</title>
        <authorList>
            <person name="Semeiks J."/>
            <person name="Borek D."/>
            <person name="Otwinowski Z."/>
            <person name="Grishin N.V."/>
        </authorList>
    </citation>
    <scope>NUCLEOTIDE SEQUENCE [LARGE SCALE GENOMIC DNA]</scope>
    <source>
        <strain evidence="2 3">IBT 40285</strain>
    </source>
</reference>
<dbReference type="HOGENOM" id="CLU_029630_0_1_1"/>
<dbReference type="InterPro" id="IPR052965">
    <property type="entry name" value="Pigment-catalase-like"/>
</dbReference>
<dbReference type="PANTHER" id="PTHR31694">
    <property type="entry name" value="DESICCATION-LIKE PROTEIN"/>
    <property type="match status" value="1"/>
</dbReference>
<keyword evidence="1" id="KW-0732">Signal</keyword>
<dbReference type="SUPFAM" id="SSF47240">
    <property type="entry name" value="Ferritin-like"/>
    <property type="match status" value="1"/>
</dbReference>